<organism evidence="3 6">
    <name type="scientific">Pseudomonas delhiensis</name>
    <dbReference type="NCBI Taxonomy" id="366289"/>
    <lineage>
        <taxon>Bacteria</taxon>
        <taxon>Pseudomonadati</taxon>
        <taxon>Pseudomonadota</taxon>
        <taxon>Gammaproteobacteria</taxon>
        <taxon>Pseudomonadales</taxon>
        <taxon>Pseudomonadaceae</taxon>
        <taxon>Pseudomonas</taxon>
    </lineage>
</organism>
<comment type="similarity">
    <text evidence="1 2">Belongs to the phD/YefM antitoxin family.</text>
</comment>
<dbReference type="InterPro" id="IPR051416">
    <property type="entry name" value="phD-YefM_TA_antitoxins"/>
</dbReference>
<gene>
    <name evidence="3" type="ORF">SAMN05216189_105523</name>
    <name evidence="4" type="ORF">SAMN06295949_13938</name>
</gene>
<evidence type="ECO:0000313" key="3">
    <source>
        <dbReference type="EMBL" id="SDK87000.1"/>
    </source>
</evidence>
<dbReference type="InterPro" id="IPR036165">
    <property type="entry name" value="YefM-like_sf"/>
</dbReference>
<dbReference type="PANTHER" id="PTHR35377">
    <property type="entry name" value="ANTITOXIN VAPB49-RELATED-RELATED"/>
    <property type="match status" value="1"/>
</dbReference>
<evidence type="ECO:0000256" key="2">
    <source>
        <dbReference type="RuleBase" id="RU362080"/>
    </source>
</evidence>
<keyword evidence="5" id="KW-1185">Reference proteome</keyword>
<dbReference type="EMBL" id="FZPC01000039">
    <property type="protein sequence ID" value="SNT51245.1"/>
    <property type="molecule type" value="Genomic_DNA"/>
</dbReference>
<proteinExistence type="inferred from homology"/>
<accession>A0A239N8M6</accession>
<dbReference type="SUPFAM" id="SSF143120">
    <property type="entry name" value="YefM-like"/>
    <property type="match status" value="1"/>
</dbReference>
<sequence length="134" mass="14477">MERGTVLQNDRSQAAGRPRLLTHAGADAAALNIDLWRNSHWTRLTGLSPASPAMQTVNIHEAKTHLSRLVEQAAKGESFVIAKAGKPMVKVVPLDAPDAGQSKRLGFMAGQFSVPDDFDRMGQAEIEQLFGDDA</sequence>
<dbReference type="AlphaFoldDB" id="A0A239N8M6"/>
<dbReference type="Proteomes" id="UP000199693">
    <property type="component" value="Unassembled WGS sequence"/>
</dbReference>
<reference evidence="4 5" key="2">
    <citation type="submission" date="2017-06" db="EMBL/GenBank/DDBJ databases">
        <authorList>
            <person name="Varghese N."/>
            <person name="Submissions S."/>
        </authorList>
    </citation>
    <scope>NUCLEOTIDE SEQUENCE [LARGE SCALE GENOMIC DNA]</scope>
    <source>
        <strain evidence="4 5">RLD-1</strain>
    </source>
</reference>
<evidence type="ECO:0000256" key="1">
    <source>
        <dbReference type="ARBA" id="ARBA00009981"/>
    </source>
</evidence>
<dbReference type="InterPro" id="IPR006442">
    <property type="entry name" value="Antitoxin_Phd/YefM"/>
</dbReference>
<comment type="function">
    <text evidence="2">Antitoxin component of a type II toxin-antitoxin (TA) system.</text>
</comment>
<dbReference type="EMBL" id="FNEC01000055">
    <property type="protein sequence ID" value="SDK87000.1"/>
    <property type="molecule type" value="Genomic_DNA"/>
</dbReference>
<evidence type="ECO:0000313" key="6">
    <source>
        <dbReference type="Proteomes" id="UP000199693"/>
    </source>
</evidence>
<reference evidence="3 6" key="1">
    <citation type="submission" date="2016-10" db="EMBL/GenBank/DDBJ databases">
        <authorList>
            <person name="de Groot N.N."/>
        </authorList>
    </citation>
    <scope>NUCLEOTIDE SEQUENCE [LARGE SCALE GENOMIC DNA]</scope>
    <source>
        <strain evidence="3 6">CCM 7361</strain>
    </source>
</reference>
<dbReference type="NCBIfam" id="TIGR01552">
    <property type="entry name" value="phd_fam"/>
    <property type="match status" value="1"/>
</dbReference>
<protein>
    <recommendedName>
        <fullName evidence="2">Antitoxin</fullName>
    </recommendedName>
</protein>
<dbReference type="Pfam" id="PF02604">
    <property type="entry name" value="PhdYeFM_antitox"/>
    <property type="match status" value="1"/>
</dbReference>
<dbReference type="Gene3D" id="3.40.1620.10">
    <property type="entry name" value="YefM-like domain"/>
    <property type="match status" value="1"/>
</dbReference>
<evidence type="ECO:0000313" key="4">
    <source>
        <dbReference type="EMBL" id="SNT51245.1"/>
    </source>
</evidence>
<evidence type="ECO:0000313" key="5">
    <source>
        <dbReference type="Proteomes" id="UP000198309"/>
    </source>
</evidence>
<dbReference type="Proteomes" id="UP000198309">
    <property type="component" value="Unassembled WGS sequence"/>
</dbReference>
<name>A0A239N8M6_9PSED</name>